<dbReference type="InterPro" id="IPR026096">
    <property type="entry name" value="R-trans_p"/>
</dbReference>
<proteinExistence type="predicted"/>
<dbReference type="GO" id="GO:0051205">
    <property type="term" value="P:protein insertion into membrane"/>
    <property type="evidence" value="ECO:0007669"/>
    <property type="project" value="TreeGrafter"/>
</dbReference>
<keyword evidence="6" id="KW-1133">Transmembrane helix</keyword>
<dbReference type="GO" id="GO:0008270">
    <property type="term" value="F:zinc ion binding"/>
    <property type="evidence" value="ECO:0007669"/>
    <property type="project" value="UniProtKB-KW"/>
</dbReference>
<evidence type="ECO:0000256" key="6">
    <source>
        <dbReference type="ARBA" id="ARBA00022989"/>
    </source>
</evidence>
<keyword evidence="11" id="KW-1185">Reference proteome</keyword>
<dbReference type="Proteomes" id="UP000663862">
    <property type="component" value="Unassembled WGS sequence"/>
</dbReference>
<name>A0A820SVM3_9BILA</name>
<comment type="caution">
    <text evidence="9">The sequence shown here is derived from an EMBL/GenBank/DDBJ whole genome shotgun (WGS) entry which is preliminary data.</text>
</comment>
<evidence type="ECO:0000256" key="4">
    <source>
        <dbReference type="ARBA" id="ARBA00022771"/>
    </source>
</evidence>
<feature type="domain" description="3CxxC-type" evidence="8">
    <location>
        <begin position="62"/>
        <end position="171"/>
    </location>
</feature>
<evidence type="ECO:0000313" key="10">
    <source>
        <dbReference type="EMBL" id="CAF4612310.1"/>
    </source>
</evidence>
<gene>
    <name evidence="10" type="ORF">TSG867_LOCUS28516</name>
    <name evidence="9" type="ORF">UJA718_LOCUS23144</name>
</gene>
<evidence type="ECO:0000256" key="1">
    <source>
        <dbReference type="ARBA" id="ARBA00004167"/>
    </source>
</evidence>
<dbReference type="EMBL" id="CAJOBQ010003617">
    <property type="protein sequence ID" value="CAF4612310.1"/>
    <property type="molecule type" value="Genomic_DNA"/>
</dbReference>
<protein>
    <recommendedName>
        <fullName evidence="8">3CxxC-type domain-containing protein</fullName>
    </recommendedName>
</protein>
<accession>A0A820SVM3</accession>
<comment type="subcellular location">
    <subcellularLocation>
        <location evidence="1">Membrane</location>
        <topology evidence="1">Single-pass membrane protein</topology>
    </subcellularLocation>
</comment>
<dbReference type="PANTHER" id="PTHR14402">
    <property type="entry name" value="RECEPTOR TRANSPORTING PROTEIN"/>
    <property type="match status" value="1"/>
</dbReference>
<dbReference type="InterPro" id="IPR027377">
    <property type="entry name" value="ZAR1/RTP1-5-like_Znf-3CxxC"/>
</dbReference>
<organism evidence="9 11">
    <name type="scientific">Rotaria socialis</name>
    <dbReference type="NCBI Taxonomy" id="392032"/>
    <lineage>
        <taxon>Eukaryota</taxon>
        <taxon>Metazoa</taxon>
        <taxon>Spiralia</taxon>
        <taxon>Gnathifera</taxon>
        <taxon>Rotifera</taxon>
        <taxon>Eurotatoria</taxon>
        <taxon>Bdelloidea</taxon>
        <taxon>Philodinida</taxon>
        <taxon>Philodinidae</taxon>
        <taxon>Rotaria</taxon>
    </lineage>
</organism>
<keyword evidence="4" id="KW-0863">Zinc-finger</keyword>
<evidence type="ECO:0000313" key="9">
    <source>
        <dbReference type="EMBL" id="CAF4456052.1"/>
    </source>
</evidence>
<keyword evidence="3" id="KW-0479">Metal-binding</keyword>
<dbReference type="SMART" id="SM01328">
    <property type="entry name" value="zf-3CxxC"/>
    <property type="match status" value="1"/>
</dbReference>
<dbReference type="GO" id="GO:0016020">
    <property type="term" value="C:membrane"/>
    <property type="evidence" value="ECO:0007669"/>
    <property type="project" value="UniProtKB-SubCell"/>
</dbReference>
<dbReference type="EMBL" id="CAJOBP010004956">
    <property type="protein sequence ID" value="CAF4456052.1"/>
    <property type="molecule type" value="Genomic_DNA"/>
</dbReference>
<feature type="non-terminal residue" evidence="9">
    <location>
        <position position="1"/>
    </location>
</feature>
<dbReference type="AlphaFoldDB" id="A0A820SVM3"/>
<evidence type="ECO:0000256" key="2">
    <source>
        <dbReference type="ARBA" id="ARBA00022692"/>
    </source>
</evidence>
<evidence type="ECO:0000256" key="7">
    <source>
        <dbReference type="ARBA" id="ARBA00023136"/>
    </source>
</evidence>
<keyword evidence="7" id="KW-0472">Membrane</keyword>
<dbReference type="GO" id="GO:0031849">
    <property type="term" value="F:olfactory receptor binding"/>
    <property type="evidence" value="ECO:0007669"/>
    <property type="project" value="TreeGrafter"/>
</dbReference>
<dbReference type="Proteomes" id="UP000663873">
    <property type="component" value="Unassembled WGS sequence"/>
</dbReference>
<keyword evidence="2" id="KW-0812">Transmembrane</keyword>
<evidence type="ECO:0000259" key="8">
    <source>
        <dbReference type="SMART" id="SM01328"/>
    </source>
</evidence>
<reference evidence="9" key="1">
    <citation type="submission" date="2021-02" db="EMBL/GenBank/DDBJ databases">
        <authorList>
            <person name="Nowell W R."/>
        </authorList>
    </citation>
    <scope>NUCLEOTIDE SEQUENCE</scope>
</reference>
<keyword evidence="5" id="KW-0862">Zinc</keyword>
<dbReference type="Pfam" id="PF13695">
    <property type="entry name" value="Zn_ribbon_3CxxC"/>
    <property type="match status" value="1"/>
</dbReference>
<evidence type="ECO:0000256" key="3">
    <source>
        <dbReference type="ARBA" id="ARBA00022723"/>
    </source>
</evidence>
<evidence type="ECO:0000256" key="5">
    <source>
        <dbReference type="ARBA" id="ARBA00022833"/>
    </source>
</evidence>
<sequence length="193" mass="22852">PEKTTTMAHDMWFSSFKSMFDEALDNYDISGWKIKRMPNNVDTDRRALEAGRRKGWPFRLHNGRAKFECPWCRKKWTSAYTTIVWRANWNAGVIQINIEEQGCQRCNRMGKVSVIDEEHIKFALDWMCQWLLEVFYGIRNEENSSSDDEPDEEKKITDPHDCGRCNAGKKGTCKKCNLIFRQQMVFVNNQRRR</sequence>
<dbReference type="GO" id="GO:0006612">
    <property type="term" value="P:protein targeting to membrane"/>
    <property type="evidence" value="ECO:0007669"/>
    <property type="project" value="TreeGrafter"/>
</dbReference>
<evidence type="ECO:0000313" key="11">
    <source>
        <dbReference type="Proteomes" id="UP000663873"/>
    </source>
</evidence>
<dbReference type="PANTHER" id="PTHR14402:SF10">
    <property type="entry name" value="3CXXC-TYPE DOMAIN-CONTAINING PROTEIN"/>
    <property type="match status" value="1"/>
</dbReference>